<evidence type="ECO:0000256" key="1">
    <source>
        <dbReference type="ARBA" id="ARBA00004162"/>
    </source>
</evidence>
<accession>A0A1X7DZX8</accession>
<reference evidence="11" key="1">
    <citation type="submission" date="2017-04" db="EMBL/GenBank/DDBJ databases">
        <authorList>
            <person name="Varghese N."/>
            <person name="Submissions S."/>
        </authorList>
    </citation>
    <scope>NUCLEOTIDE SEQUENCE [LARGE SCALE GENOMIC DNA]</scope>
    <source>
        <strain evidence="11">K3S</strain>
    </source>
</reference>
<keyword evidence="3" id="KW-1003">Cell membrane</keyword>
<evidence type="ECO:0000313" key="11">
    <source>
        <dbReference type="Proteomes" id="UP000192906"/>
    </source>
</evidence>
<evidence type="ECO:0000256" key="2">
    <source>
        <dbReference type="ARBA" id="ARBA00008914"/>
    </source>
</evidence>
<dbReference type="SUPFAM" id="SSF103088">
    <property type="entry name" value="OmpA-like"/>
    <property type="match status" value="1"/>
</dbReference>
<keyword evidence="5 8" id="KW-1133">Transmembrane helix</keyword>
<dbReference type="InterPro" id="IPR036737">
    <property type="entry name" value="OmpA-like_sf"/>
</dbReference>
<dbReference type="Proteomes" id="UP000192906">
    <property type="component" value="Unassembled WGS sequence"/>
</dbReference>
<sequence length="279" mass="31715">MGREKKPVPPDGQPLWLITFSDLMTLMLTFFVLLVSMSVVDERRKLVVLGSIIGTFGFGTQGYDVLSTTDTRRTVEVGPLEVKNDLELVKPLLWEFADDDLRFESNRFVQIISIGGDVLFAPDSSQLSDKGLKILDTIMPILKRVKNPILLAGHTSILRDELGEDYKVEDKDLIPDISWKISLNRVLAVYTHLVQSGMNPDMLKMEAFGKFNPRYPNDTPDGRLKNRRVDIVLDTRNPAIERELKEYQPKKSVKRDGNFDYDGFVFPIKDSVNPKQGKQ</sequence>
<keyword evidence="11" id="KW-1185">Reference proteome</keyword>
<evidence type="ECO:0000256" key="8">
    <source>
        <dbReference type="SAM" id="Phobius"/>
    </source>
</evidence>
<evidence type="ECO:0000256" key="3">
    <source>
        <dbReference type="ARBA" id="ARBA00022475"/>
    </source>
</evidence>
<dbReference type="InterPro" id="IPR006665">
    <property type="entry name" value="OmpA-like"/>
</dbReference>
<dbReference type="Gene3D" id="3.30.1330.60">
    <property type="entry name" value="OmpA-like domain"/>
    <property type="match status" value="1"/>
</dbReference>
<evidence type="ECO:0000313" key="10">
    <source>
        <dbReference type="EMBL" id="SMF24827.1"/>
    </source>
</evidence>
<feature type="transmembrane region" description="Helical" evidence="8">
    <location>
        <begin position="15"/>
        <end position="34"/>
    </location>
</feature>
<evidence type="ECO:0000256" key="5">
    <source>
        <dbReference type="ARBA" id="ARBA00022989"/>
    </source>
</evidence>
<comment type="similarity">
    <text evidence="2">Belongs to the MotB family.</text>
</comment>
<dbReference type="RefSeq" id="WP_085102526.1">
    <property type="nucleotide sequence ID" value="NZ_FWZU01000004.1"/>
</dbReference>
<dbReference type="Pfam" id="PF13677">
    <property type="entry name" value="MotB_plug"/>
    <property type="match status" value="1"/>
</dbReference>
<dbReference type="EMBL" id="FWZU01000004">
    <property type="protein sequence ID" value="SMF24827.1"/>
    <property type="molecule type" value="Genomic_DNA"/>
</dbReference>
<dbReference type="STRING" id="1519643.SAMN06295933_2405"/>
<proteinExistence type="inferred from homology"/>
<dbReference type="PANTHER" id="PTHR30329">
    <property type="entry name" value="STATOR ELEMENT OF FLAGELLAR MOTOR COMPLEX"/>
    <property type="match status" value="1"/>
</dbReference>
<dbReference type="AlphaFoldDB" id="A0A1X7DZX8"/>
<evidence type="ECO:0000256" key="6">
    <source>
        <dbReference type="ARBA" id="ARBA00023136"/>
    </source>
</evidence>
<organism evidence="10 11">
    <name type="scientific">Desulfovibrio gilichinskyi</name>
    <dbReference type="NCBI Taxonomy" id="1519643"/>
    <lineage>
        <taxon>Bacteria</taxon>
        <taxon>Pseudomonadati</taxon>
        <taxon>Thermodesulfobacteriota</taxon>
        <taxon>Desulfovibrionia</taxon>
        <taxon>Desulfovibrionales</taxon>
        <taxon>Desulfovibrionaceae</taxon>
        <taxon>Desulfovibrio</taxon>
    </lineage>
</organism>
<dbReference type="OrthoDB" id="5469916at2"/>
<name>A0A1X7DZX8_9BACT</name>
<dbReference type="GO" id="GO:0005886">
    <property type="term" value="C:plasma membrane"/>
    <property type="evidence" value="ECO:0007669"/>
    <property type="project" value="UniProtKB-SubCell"/>
</dbReference>
<evidence type="ECO:0000256" key="7">
    <source>
        <dbReference type="PROSITE-ProRule" id="PRU00473"/>
    </source>
</evidence>
<dbReference type="PROSITE" id="PS51123">
    <property type="entry name" value="OMPA_2"/>
    <property type="match status" value="1"/>
</dbReference>
<dbReference type="InterPro" id="IPR025713">
    <property type="entry name" value="MotB-like_N_dom"/>
</dbReference>
<feature type="domain" description="OmpA-like" evidence="9">
    <location>
        <begin position="107"/>
        <end position="237"/>
    </location>
</feature>
<evidence type="ECO:0000256" key="4">
    <source>
        <dbReference type="ARBA" id="ARBA00022692"/>
    </source>
</evidence>
<keyword evidence="6 7" id="KW-0472">Membrane</keyword>
<gene>
    <name evidence="10" type="ORF">SAMN06295933_2405</name>
</gene>
<protein>
    <submittedName>
        <fullName evidence="10">Chemotaxis protein MotB</fullName>
    </submittedName>
</protein>
<dbReference type="Pfam" id="PF00691">
    <property type="entry name" value="OmpA"/>
    <property type="match status" value="1"/>
</dbReference>
<dbReference type="InterPro" id="IPR050330">
    <property type="entry name" value="Bact_OuterMem_StrucFunc"/>
</dbReference>
<dbReference type="PANTHER" id="PTHR30329:SF21">
    <property type="entry name" value="LIPOPROTEIN YIAD-RELATED"/>
    <property type="match status" value="1"/>
</dbReference>
<evidence type="ECO:0000259" key="9">
    <source>
        <dbReference type="PROSITE" id="PS51123"/>
    </source>
</evidence>
<feature type="transmembrane region" description="Helical" evidence="8">
    <location>
        <begin position="46"/>
        <end position="63"/>
    </location>
</feature>
<dbReference type="CDD" id="cd07185">
    <property type="entry name" value="OmpA_C-like"/>
    <property type="match status" value="1"/>
</dbReference>
<comment type="subcellular location">
    <subcellularLocation>
        <location evidence="1">Cell membrane</location>
        <topology evidence="1">Single-pass membrane protein</topology>
    </subcellularLocation>
</comment>
<keyword evidence="4 8" id="KW-0812">Transmembrane</keyword>